<dbReference type="PROSITE" id="PS50883">
    <property type="entry name" value="EAL"/>
    <property type="match status" value="1"/>
</dbReference>
<dbReference type="SUPFAM" id="SSF55785">
    <property type="entry name" value="PYP-like sensor domain (PAS domain)"/>
    <property type="match status" value="1"/>
</dbReference>
<dbReference type="Gene3D" id="3.30.450.20">
    <property type="entry name" value="PAS domain"/>
    <property type="match status" value="1"/>
</dbReference>
<dbReference type="EMBL" id="JABAIM010000004">
    <property type="protein sequence ID" value="NLR76525.1"/>
    <property type="molecule type" value="Genomic_DNA"/>
</dbReference>
<dbReference type="Gene3D" id="3.20.20.450">
    <property type="entry name" value="EAL domain"/>
    <property type="match status" value="1"/>
</dbReference>
<dbReference type="InterPro" id="IPR035919">
    <property type="entry name" value="EAL_sf"/>
</dbReference>
<sequence length="872" mass="97225">MTTPHAIQTDPDSALSLYQVYLELLDAVASLLLADASAEGLQEVLAEIGQRCNASVCVLYQHCSPSEEAELVAAKAAWVTESLLPRYNELQVLRHLRYDSFPDLADPLHAGMVARTPLSTLPQLASAYQILGDSQLMLIPLLPRGELYGFVALVRPTQLPWHKIEINILCAVVNDLALALDRDHTAQDLAVNQQRLQALVGATEDIVVECDLQGRVLNLWSDHPQYQKLDYRRLMLEAVLPAGIANPLRDLLPHLLRHKGSRVLRCIDNGSYPPSHYNVRLQAVPDAGGLQHNLVALIRDVTPLVQEEQRWQTMLQTLDLLDEAVLELTASGILRHASTAWARLRGTPEEWIGDDYGYPLSRWVHPQDHAELARALNQLSHGERKQTELRFRLLHPSEPLLWVEARLLAQRPHPSAPLEVHGVLRDVTTAYQNERRIMQMALYDALTELPNRLLLDDRLHEAIHYAKRHKCKVALGFIDLDHFKLINDSLGHKAGDEVLVSLAQRLKAVLREEDTLARWGGDEFVVLLPALTDLSTLAAISERLREVARQGVTVDGLETKPSISIGMAVFPDDADSAQGLLSLADHTLFHAKASGRNNVQFYRDIADRQALDRNHVVLQGWFADAVQKRDLQVFYQPVVDVASGQITSFEALARWYDDQLGWVSPSVFIPLAEKTGLIRELGEVVLDTVLQRLVQWRQRGILQPVAINVARAQLFTAGFVAMLQDKVAQHQLQPADLIIEITESTALADVSRQTHFLNQLESSGFIIALDDFGTGYSSLSQLHEMPVNVLKIDPSFTAKLHTERGRRIVQAVVQMGHALGLRIIAEGVEDEATLRQLVTLGVAHIQGHWFSEAVPAGLVDSLLSQPLRLDLV</sequence>
<name>A0A847SC95_9NEIS</name>
<dbReference type="PROSITE" id="PS50887">
    <property type="entry name" value="GGDEF"/>
    <property type="match status" value="1"/>
</dbReference>
<protein>
    <submittedName>
        <fullName evidence="3">EAL domain-containing protein</fullName>
    </submittedName>
</protein>
<dbReference type="InterPro" id="IPR043128">
    <property type="entry name" value="Rev_trsase/Diguanyl_cyclase"/>
</dbReference>
<proteinExistence type="predicted"/>
<reference evidence="3 4" key="1">
    <citation type="submission" date="2020-04" db="EMBL/GenBank/DDBJ databases">
        <title>Draft genome of Leeia sp. IMCC25680.</title>
        <authorList>
            <person name="Song J."/>
            <person name="Cho J.-C."/>
        </authorList>
    </citation>
    <scope>NUCLEOTIDE SEQUENCE [LARGE SCALE GENOMIC DNA]</scope>
    <source>
        <strain evidence="3 4">IMCC25680</strain>
    </source>
</reference>
<evidence type="ECO:0000259" key="2">
    <source>
        <dbReference type="PROSITE" id="PS50887"/>
    </source>
</evidence>
<organism evidence="3 4">
    <name type="scientific">Leeia aquatica</name>
    <dbReference type="NCBI Taxonomy" id="2725557"/>
    <lineage>
        <taxon>Bacteria</taxon>
        <taxon>Pseudomonadati</taxon>
        <taxon>Pseudomonadota</taxon>
        <taxon>Betaproteobacteria</taxon>
        <taxon>Neisseriales</taxon>
        <taxon>Leeiaceae</taxon>
        <taxon>Leeia</taxon>
    </lineage>
</organism>
<dbReference type="AlphaFoldDB" id="A0A847SC95"/>
<dbReference type="InterPro" id="IPR029787">
    <property type="entry name" value="Nucleotide_cyclase"/>
</dbReference>
<dbReference type="InterPro" id="IPR000014">
    <property type="entry name" value="PAS"/>
</dbReference>
<evidence type="ECO:0000313" key="3">
    <source>
        <dbReference type="EMBL" id="NLR76525.1"/>
    </source>
</evidence>
<dbReference type="CDD" id="cd01948">
    <property type="entry name" value="EAL"/>
    <property type="match status" value="1"/>
</dbReference>
<dbReference type="InterPro" id="IPR052155">
    <property type="entry name" value="Biofilm_reg_signaling"/>
</dbReference>
<comment type="caution">
    <text evidence="3">The sequence shown here is derived from an EMBL/GenBank/DDBJ whole genome shotgun (WGS) entry which is preliminary data.</text>
</comment>
<evidence type="ECO:0000259" key="1">
    <source>
        <dbReference type="PROSITE" id="PS50883"/>
    </source>
</evidence>
<dbReference type="Pfam" id="PF00990">
    <property type="entry name" value="GGDEF"/>
    <property type="match status" value="1"/>
</dbReference>
<evidence type="ECO:0000313" key="4">
    <source>
        <dbReference type="Proteomes" id="UP000587991"/>
    </source>
</evidence>
<dbReference type="NCBIfam" id="TIGR00254">
    <property type="entry name" value="GGDEF"/>
    <property type="match status" value="1"/>
</dbReference>
<dbReference type="InterPro" id="IPR001633">
    <property type="entry name" value="EAL_dom"/>
</dbReference>
<accession>A0A847SC95</accession>
<dbReference type="SMART" id="SM00052">
    <property type="entry name" value="EAL"/>
    <property type="match status" value="1"/>
</dbReference>
<dbReference type="CDD" id="cd00130">
    <property type="entry name" value="PAS"/>
    <property type="match status" value="1"/>
</dbReference>
<dbReference type="RefSeq" id="WP_168878201.1">
    <property type="nucleotide sequence ID" value="NZ_JABAIM010000004.1"/>
</dbReference>
<dbReference type="Gene3D" id="3.30.450.40">
    <property type="match status" value="1"/>
</dbReference>
<dbReference type="SUPFAM" id="SSF55073">
    <property type="entry name" value="Nucleotide cyclase"/>
    <property type="match status" value="1"/>
</dbReference>
<dbReference type="Pfam" id="PF01590">
    <property type="entry name" value="GAF"/>
    <property type="match status" value="1"/>
</dbReference>
<dbReference type="Pfam" id="PF00563">
    <property type="entry name" value="EAL"/>
    <property type="match status" value="1"/>
</dbReference>
<dbReference type="SUPFAM" id="SSF141868">
    <property type="entry name" value="EAL domain-like"/>
    <property type="match status" value="1"/>
</dbReference>
<dbReference type="PANTHER" id="PTHR44757:SF2">
    <property type="entry name" value="BIOFILM ARCHITECTURE MAINTENANCE PROTEIN MBAA"/>
    <property type="match status" value="1"/>
</dbReference>
<dbReference type="FunFam" id="3.30.70.270:FF:000001">
    <property type="entry name" value="Diguanylate cyclase domain protein"/>
    <property type="match status" value="1"/>
</dbReference>
<feature type="domain" description="EAL" evidence="1">
    <location>
        <begin position="615"/>
        <end position="867"/>
    </location>
</feature>
<dbReference type="InterPro" id="IPR000160">
    <property type="entry name" value="GGDEF_dom"/>
</dbReference>
<feature type="domain" description="GGDEF" evidence="2">
    <location>
        <begin position="471"/>
        <end position="604"/>
    </location>
</feature>
<dbReference type="SUPFAM" id="SSF55781">
    <property type="entry name" value="GAF domain-like"/>
    <property type="match status" value="1"/>
</dbReference>
<dbReference type="SMART" id="SM00091">
    <property type="entry name" value="PAS"/>
    <property type="match status" value="1"/>
</dbReference>
<dbReference type="CDD" id="cd01949">
    <property type="entry name" value="GGDEF"/>
    <property type="match status" value="1"/>
</dbReference>
<dbReference type="PANTHER" id="PTHR44757">
    <property type="entry name" value="DIGUANYLATE CYCLASE DGCP"/>
    <property type="match status" value="1"/>
</dbReference>
<dbReference type="Gene3D" id="3.30.70.270">
    <property type="match status" value="1"/>
</dbReference>
<dbReference type="InterPro" id="IPR035965">
    <property type="entry name" value="PAS-like_dom_sf"/>
</dbReference>
<keyword evidence="4" id="KW-1185">Reference proteome</keyword>
<dbReference type="SMART" id="SM00267">
    <property type="entry name" value="GGDEF"/>
    <property type="match status" value="1"/>
</dbReference>
<dbReference type="GO" id="GO:0003824">
    <property type="term" value="F:catalytic activity"/>
    <property type="evidence" value="ECO:0007669"/>
    <property type="project" value="UniProtKB-ARBA"/>
</dbReference>
<gene>
    <name evidence="3" type="ORF">HF682_15260</name>
</gene>
<dbReference type="InterPro" id="IPR003018">
    <property type="entry name" value="GAF"/>
</dbReference>
<dbReference type="Proteomes" id="UP000587991">
    <property type="component" value="Unassembled WGS sequence"/>
</dbReference>
<dbReference type="InterPro" id="IPR029016">
    <property type="entry name" value="GAF-like_dom_sf"/>
</dbReference>